<organism evidence="1 2">
    <name type="scientific">Paralvinella palmiformis</name>
    <dbReference type="NCBI Taxonomy" id="53620"/>
    <lineage>
        <taxon>Eukaryota</taxon>
        <taxon>Metazoa</taxon>
        <taxon>Spiralia</taxon>
        <taxon>Lophotrochozoa</taxon>
        <taxon>Annelida</taxon>
        <taxon>Polychaeta</taxon>
        <taxon>Sedentaria</taxon>
        <taxon>Canalipalpata</taxon>
        <taxon>Terebellida</taxon>
        <taxon>Terebelliformia</taxon>
        <taxon>Alvinellidae</taxon>
        <taxon>Paralvinella</taxon>
    </lineage>
</organism>
<reference evidence="1" key="1">
    <citation type="journal article" date="2023" name="Mol. Biol. Evol.">
        <title>Third-Generation Sequencing Reveals the Adaptive Role of the Epigenome in Three Deep-Sea Polychaetes.</title>
        <authorList>
            <person name="Perez M."/>
            <person name="Aroh O."/>
            <person name="Sun Y."/>
            <person name="Lan Y."/>
            <person name="Juniper S.K."/>
            <person name="Young C.R."/>
            <person name="Angers B."/>
            <person name="Qian P.Y."/>
        </authorList>
    </citation>
    <scope>NUCLEOTIDE SEQUENCE</scope>
    <source>
        <strain evidence="1">P08H-3</strain>
    </source>
</reference>
<dbReference type="EMBL" id="JAODUP010001804">
    <property type="protein sequence ID" value="KAK2139410.1"/>
    <property type="molecule type" value="Genomic_DNA"/>
</dbReference>
<dbReference type="AlphaFoldDB" id="A0AAD9ISE9"/>
<sequence>MFANRFSFASGIRQSGNLTPVLFAISMNGFLCDINSFDKDIDVIGDFTKLEPSQASQNALKNVISCGQEAEVLSRSADITTDPEMKGNAFFEMIE</sequence>
<comment type="caution">
    <text evidence="1">The sequence shown here is derived from an EMBL/GenBank/DDBJ whole genome shotgun (WGS) entry which is preliminary data.</text>
</comment>
<evidence type="ECO:0000313" key="1">
    <source>
        <dbReference type="EMBL" id="KAK2139410.1"/>
    </source>
</evidence>
<protein>
    <submittedName>
        <fullName evidence="1">Uncharacterized protein</fullName>
    </submittedName>
</protein>
<gene>
    <name evidence="1" type="ORF">LSH36_1807g00000</name>
</gene>
<evidence type="ECO:0000313" key="2">
    <source>
        <dbReference type="Proteomes" id="UP001208570"/>
    </source>
</evidence>
<keyword evidence="2" id="KW-1185">Reference proteome</keyword>
<accession>A0AAD9ISE9</accession>
<proteinExistence type="predicted"/>
<name>A0AAD9ISE9_9ANNE</name>
<dbReference type="Proteomes" id="UP001208570">
    <property type="component" value="Unassembled WGS sequence"/>
</dbReference>